<evidence type="ECO:0000313" key="2">
    <source>
        <dbReference type="EMBL" id="MFC5891952.1"/>
    </source>
</evidence>
<sequence length="70" mass="7703">MKDFQQKTEAEMRQHSDRMAAELARKRRERQAETGSSTDDKPAPEDGPGKDEPGKDEPGKDESADADGGE</sequence>
<reference evidence="3" key="1">
    <citation type="journal article" date="2019" name="Int. J. Syst. Evol. Microbiol.">
        <title>The Global Catalogue of Microorganisms (GCM) 10K type strain sequencing project: providing services to taxonomists for standard genome sequencing and annotation.</title>
        <authorList>
            <consortium name="The Broad Institute Genomics Platform"/>
            <consortium name="The Broad Institute Genome Sequencing Center for Infectious Disease"/>
            <person name="Wu L."/>
            <person name="Ma J."/>
        </authorList>
    </citation>
    <scope>NUCLEOTIDE SEQUENCE [LARGE SCALE GENOMIC DNA]</scope>
    <source>
        <strain evidence="3">CGMCC 1.15809</strain>
    </source>
</reference>
<feature type="region of interest" description="Disordered" evidence="1">
    <location>
        <begin position="1"/>
        <end position="70"/>
    </location>
</feature>
<evidence type="ECO:0000313" key="3">
    <source>
        <dbReference type="Proteomes" id="UP001596241"/>
    </source>
</evidence>
<protein>
    <submittedName>
        <fullName evidence="2">Uncharacterized protein</fullName>
    </submittedName>
</protein>
<dbReference type="EMBL" id="JBHSPW010000001">
    <property type="protein sequence ID" value="MFC5891952.1"/>
    <property type="molecule type" value="Genomic_DNA"/>
</dbReference>
<proteinExistence type="predicted"/>
<organism evidence="2 3">
    <name type="scientific">Streptomyces ramulosus</name>
    <dbReference type="NCBI Taxonomy" id="47762"/>
    <lineage>
        <taxon>Bacteria</taxon>
        <taxon>Bacillati</taxon>
        <taxon>Actinomycetota</taxon>
        <taxon>Actinomycetes</taxon>
        <taxon>Kitasatosporales</taxon>
        <taxon>Streptomycetaceae</taxon>
        <taxon>Streptomyces</taxon>
    </lineage>
</organism>
<feature type="compositionally biased region" description="Basic and acidic residues" evidence="1">
    <location>
        <begin position="38"/>
        <end position="63"/>
    </location>
</feature>
<feature type="compositionally biased region" description="Basic and acidic residues" evidence="1">
    <location>
        <begin position="1"/>
        <end position="24"/>
    </location>
</feature>
<accession>A0ABW1FBX0</accession>
<gene>
    <name evidence="2" type="ORF">ACFP3M_03835</name>
</gene>
<comment type="caution">
    <text evidence="2">The sequence shown here is derived from an EMBL/GenBank/DDBJ whole genome shotgun (WGS) entry which is preliminary data.</text>
</comment>
<name>A0ABW1FBX0_9ACTN</name>
<keyword evidence="3" id="KW-1185">Reference proteome</keyword>
<evidence type="ECO:0000256" key="1">
    <source>
        <dbReference type="SAM" id="MobiDB-lite"/>
    </source>
</evidence>
<dbReference type="Proteomes" id="UP001596241">
    <property type="component" value="Unassembled WGS sequence"/>
</dbReference>
<dbReference type="RefSeq" id="WP_345080381.1">
    <property type="nucleotide sequence ID" value="NZ_BAAAWG010000006.1"/>
</dbReference>